<organism evidence="2 3">
    <name type="scientific">Neisseria bacilliformis ATCC BAA-1200</name>
    <dbReference type="NCBI Taxonomy" id="888742"/>
    <lineage>
        <taxon>Bacteria</taxon>
        <taxon>Pseudomonadati</taxon>
        <taxon>Pseudomonadota</taxon>
        <taxon>Betaproteobacteria</taxon>
        <taxon>Neisseriales</taxon>
        <taxon>Neisseriaceae</taxon>
        <taxon>Neisseria</taxon>
    </lineage>
</organism>
<dbReference type="Proteomes" id="UP000004105">
    <property type="component" value="Unassembled WGS sequence"/>
</dbReference>
<sequence length="83" mass="8958">MCGAATHAVSPPQPSPAKQTKRPSENTDETRATAFSDGLRPKVGCTAQATHTVFPATAVCPIKKTKGRLKNENSLFRRPLNLR</sequence>
<gene>
    <name evidence="2" type="ORF">HMPREF9123_1769</name>
</gene>
<evidence type="ECO:0000313" key="2">
    <source>
        <dbReference type="EMBL" id="EGF10559.1"/>
    </source>
</evidence>
<dbReference type="EMBL" id="AFAY01000035">
    <property type="protein sequence ID" value="EGF10559.1"/>
    <property type="molecule type" value="Genomic_DNA"/>
</dbReference>
<accession>F2BDG3</accession>
<comment type="caution">
    <text evidence="2">The sequence shown here is derived from an EMBL/GenBank/DDBJ whole genome shotgun (WGS) entry which is preliminary data.</text>
</comment>
<proteinExistence type="predicted"/>
<protein>
    <submittedName>
        <fullName evidence="2">Uncharacterized protein</fullName>
    </submittedName>
</protein>
<dbReference type="HOGENOM" id="CLU_2539054_0_0_4"/>
<feature type="compositionally biased region" description="Basic and acidic residues" evidence="1">
    <location>
        <begin position="22"/>
        <end position="31"/>
    </location>
</feature>
<feature type="region of interest" description="Disordered" evidence="1">
    <location>
        <begin position="1"/>
        <end position="37"/>
    </location>
</feature>
<evidence type="ECO:0000256" key="1">
    <source>
        <dbReference type="SAM" id="MobiDB-lite"/>
    </source>
</evidence>
<dbReference type="AlphaFoldDB" id="F2BDG3"/>
<evidence type="ECO:0000313" key="3">
    <source>
        <dbReference type="Proteomes" id="UP000004105"/>
    </source>
</evidence>
<keyword evidence="3" id="KW-1185">Reference proteome</keyword>
<reference evidence="2 3" key="1">
    <citation type="submission" date="2011-02" db="EMBL/GenBank/DDBJ databases">
        <authorList>
            <person name="Muzny D."/>
            <person name="Qin X."/>
            <person name="Deng J."/>
            <person name="Jiang H."/>
            <person name="Liu Y."/>
            <person name="Qu J."/>
            <person name="Song X.-Z."/>
            <person name="Zhang L."/>
            <person name="Thornton R."/>
            <person name="Coyle M."/>
            <person name="Francisco L."/>
            <person name="Jackson L."/>
            <person name="Javaid M."/>
            <person name="Korchina V."/>
            <person name="Kovar C."/>
            <person name="Mata R."/>
            <person name="Mathew T."/>
            <person name="Ngo R."/>
            <person name="Nguyen L."/>
            <person name="Nguyen N."/>
            <person name="Okwuonu G."/>
            <person name="Ongeri F."/>
            <person name="Pham C."/>
            <person name="Simmons D."/>
            <person name="Wilczek-Boney K."/>
            <person name="Hale W."/>
            <person name="Jakkamsetti A."/>
            <person name="Pham P."/>
            <person name="Ruth R."/>
            <person name="San Lucas F."/>
            <person name="Warren J."/>
            <person name="Zhang J."/>
            <person name="Zhao Z."/>
            <person name="Zhou C."/>
            <person name="Zhu D."/>
            <person name="Lee S."/>
            <person name="Bess C."/>
            <person name="Blankenburg K."/>
            <person name="Forbes L."/>
            <person name="Fu Q."/>
            <person name="Gubbala S."/>
            <person name="Hirani K."/>
            <person name="Jayaseelan J.C."/>
            <person name="Lara F."/>
            <person name="Munidasa M."/>
            <person name="Palculict T."/>
            <person name="Patil S."/>
            <person name="Pu L.-L."/>
            <person name="Saada N."/>
            <person name="Tang L."/>
            <person name="Weissenberger G."/>
            <person name="Zhu Y."/>
            <person name="Hemphill L."/>
            <person name="Shang Y."/>
            <person name="Youmans B."/>
            <person name="Ayvaz T."/>
            <person name="Ross M."/>
            <person name="Santibanez J."/>
            <person name="Aqrawi P."/>
            <person name="Gross S."/>
            <person name="Joshi V."/>
            <person name="Fowler G."/>
            <person name="Nazareth L."/>
            <person name="Reid J."/>
            <person name="Worley K."/>
            <person name="Petrosino J."/>
            <person name="Highlander S."/>
            <person name="Gibbs R."/>
        </authorList>
    </citation>
    <scope>NUCLEOTIDE SEQUENCE [LARGE SCALE GENOMIC DNA]</scope>
    <source>
        <strain evidence="2 3">ATCC BAA-1200</strain>
    </source>
</reference>
<name>F2BDG3_9NEIS</name>